<dbReference type="GO" id="GO:0008478">
    <property type="term" value="F:pyridoxal kinase activity"/>
    <property type="evidence" value="ECO:0007669"/>
    <property type="project" value="UniProtKB-EC"/>
</dbReference>
<keyword evidence="2 7" id="KW-0808">Transferase</keyword>
<evidence type="ECO:0000256" key="2">
    <source>
        <dbReference type="ARBA" id="ARBA00022679"/>
    </source>
</evidence>
<dbReference type="Proteomes" id="UP000094622">
    <property type="component" value="Unassembled WGS sequence"/>
</dbReference>
<gene>
    <name evidence="7" type="primary">pdxY</name>
    <name evidence="7" type="ORF">A6302_00013</name>
</gene>
<keyword evidence="5" id="KW-0067">ATP-binding</keyword>
<evidence type="ECO:0000313" key="8">
    <source>
        <dbReference type="Proteomes" id="UP000094622"/>
    </source>
</evidence>
<protein>
    <recommendedName>
        <fullName evidence="1">pyridoxal kinase</fullName>
        <ecNumber evidence="1">2.7.1.35</ecNumber>
    </recommendedName>
</protein>
<keyword evidence="3" id="KW-0547">Nucleotide-binding</keyword>
<dbReference type="NCBIfam" id="TIGR00687">
    <property type="entry name" value="pyridox_kin"/>
    <property type="match status" value="1"/>
</dbReference>
<dbReference type="InterPro" id="IPR029056">
    <property type="entry name" value="Ribokinase-like"/>
</dbReference>
<name>A0A1E3H862_9HYPH</name>
<proteinExistence type="predicted"/>
<dbReference type="InterPro" id="IPR013749">
    <property type="entry name" value="PM/HMP-P_kinase-1"/>
</dbReference>
<evidence type="ECO:0000259" key="6">
    <source>
        <dbReference type="Pfam" id="PF08543"/>
    </source>
</evidence>
<dbReference type="EMBL" id="MCRJ01000001">
    <property type="protein sequence ID" value="ODN72522.1"/>
    <property type="molecule type" value="Genomic_DNA"/>
</dbReference>
<reference evidence="7 8" key="1">
    <citation type="submission" date="2016-07" db="EMBL/GenBank/DDBJ databases">
        <title>Draft Genome Sequence of Methylobrevis pamukkalensis PK2.</title>
        <authorList>
            <person name="Vasilenko O.V."/>
            <person name="Doronina N.V."/>
            <person name="Shmareva M.N."/>
            <person name="Tarlachkov S.V."/>
            <person name="Mustakhimov I."/>
            <person name="Trotsenko Y.A."/>
        </authorList>
    </citation>
    <scope>NUCLEOTIDE SEQUENCE [LARGE SCALE GENOMIC DNA]</scope>
    <source>
        <strain evidence="7 8">PK2</strain>
    </source>
</reference>
<dbReference type="PANTHER" id="PTHR10534">
    <property type="entry name" value="PYRIDOXAL KINASE"/>
    <property type="match status" value="1"/>
</dbReference>
<evidence type="ECO:0000256" key="4">
    <source>
        <dbReference type="ARBA" id="ARBA00022777"/>
    </source>
</evidence>
<keyword evidence="8" id="KW-1185">Reference proteome</keyword>
<dbReference type="NCBIfam" id="NF004398">
    <property type="entry name" value="PRK05756.1"/>
    <property type="match status" value="1"/>
</dbReference>
<accession>A0A1E3H862</accession>
<keyword evidence="4 7" id="KW-0418">Kinase</keyword>
<organism evidence="7 8">
    <name type="scientific">Methylobrevis pamukkalensis</name>
    <dbReference type="NCBI Taxonomy" id="1439726"/>
    <lineage>
        <taxon>Bacteria</taxon>
        <taxon>Pseudomonadati</taxon>
        <taxon>Pseudomonadota</taxon>
        <taxon>Alphaproteobacteria</taxon>
        <taxon>Hyphomicrobiales</taxon>
        <taxon>Pleomorphomonadaceae</taxon>
        <taxon>Methylobrevis</taxon>
    </lineage>
</organism>
<dbReference type="CDD" id="cd01173">
    <property type="entry name" value="pyridoxal_pyridoxamine_kinase"/>
    <property type="match status" value="1"/>
</dbReference>
<dbReference type="Pfam" id="PF08543">
    <property type="entry name" value="Phos_pyr_kin"/>
    <property type="match status" value="1"/>
</dbReference>
<dbReference type="InterPro" id="IPR004625">
    <property type="entry name" value="PyrdxlKinase"/>
</dbReference>
<dbReference type="AlphaFoldDB" id="A0A1E3H862"/>
<evidence type="ECO:0000313" key="7">
    <source>
        <dbReference type="EMBL" id="ODN72522.1"/>
    </source>
</evidence>
<dbReference type="PANTHER" id="PTHR10534:SF2">
    <property type="entry name" value="PYRIDOXAL KINASE"/>
    <property type="match status" value="1"/>
</dbReference>
<dbReference type="GO" id="GO:0005524">
    <property type="term" value="F:ATP binding"/>
    <property type="evidence" value="ECO:0007669"/>
    <property type="project" value="UniProtKB-KW"/>
</dbReference>
<dbReference type="GO" id="GO:0009443">
    <property type="term" value="P:pyridoxal 5'-phosphate salvage"/>
    <property type="evidence" value="ECO:0007669"/>
    <property type="project" value="InterPro"/>
</dbReference>
<dbReference type="EC" id="2.7.1.35" evidence="1"/>
<evidence type="ECO:0000256" key="3">
    <source>
        <dbReference type="ARBA" id="ARBA00022741"/>
    </source>
</evidence>
<evidence type="ECO:0000256" key="5">
    <source>
        <dbReference type="ARBA" id="ARBA00022840"/>
    </source>
</evidence>
<dbReference type="PATRIC" id="fig|1439726.3.peg.14"/>
<sequence>MRTSHPPFPSPDPSGRIGMTHFSDCARRRQTLATGDGRSMTEQGTPAAAEAGEILVISSHVVRGAVGGRAGFAFERLGRPVWFLPTVTLAYHPGHGRSTRILPPADAFAAMAADLAAAPWLPRIAAVVSGYLGEAGQAEAVAGLVRAVKAANPAALYLCDPVIGDHGGLYVPEATARAVRDTLLPLADIATPNLTELAWLTGTAVNDATSAALAARALGPARVAVTSVPGMMRGKIGTLLVTETAAIIAENPLVDTRIHGTGDLFANLLLDRLLAGASDETALAGAVAATFEVLARSAREGADELRLGAHQASLVRPMALVDVRRLAVGRAARSS</sequence>
<dbReference type="Gene3D" id="3.40.1190.20">
    <property type="match status" value="1"/>
</dbReference>
<dbReference type="SUPFAM" id="SSF53613">
    <property type="entry name" value="Ribokinase-like"/>
    <property type="match status" value="1"/>
</dbReference>
<comment type="caution">
    <text evidence="7">The sequence shown here is derived from an EMBL/GenBank/DDBJ whole genome shotgun (WGS) entry which is preliminary data.</text>
</comment>
<feature type="domain" description="Pyridoxamine kinase/Phosphomethylpyrimidine kinase" evidence="6">
    <location>
        <begin position="124"/>
        <end position="297"/>
    </location>
</feature>
<dbReference type="GO" id="GO:0005829">
    <property type="term" value="C:cytosol"/>
    <property type="evidence" value="ECO:0007669"/>
    <property type="project" value="TreeGrafter"/>
</dbReference>
<evidence type="ECO:0000256" key="1">
    <source>
        <dbReference type="ARBA" id="ARBA00012104"/>
    </source>
</evidence>